<dbReference type="Proteomes" id="UP000318542">
    <property type="component" value="Unassembled WGS sequence"/>
</dbReference>
<dbReference type="AlphaFoldDB" id="A0A554WYA2"/>
<keyword evidence="1" id="KW-0472">Membrane</keyword>
<dbReference type="OrthoDB" id="8811615at2"/>
<evidence type="ECO:0000313" key="3">
    <source>
        <dbReference type="Proteomes" id="UP000318542"/>
    </source>
</evidence>
<keyword evidence="1" id="KW-0812">Transmembrane</keyword>
<comment type="caution">
    <text evidence="2">The sequence shown here is derived from an EMBL/GenBank/DDBJ whole genome shotgun (WGS) entry which is preliminary data.</text>
</comment>
<protein>
    <submittedName>
        <fullName evidence="2">GspI: type II secretion system protein I</fullName>
    </submittedName>
</protein>
<keyword evidence="3" id="KW-1185">Reference proteome</keyword>
<reference evidence="2 3" key="1">
    <citation type="submission" date="2019-07" db="EMBL/GenBank/DDBJ databases">
        <title>Tepidimonas thermarum AA-1 draft genome.</title>
        <authorList>
            <person name="Da Costa M.S."/>
            <person name="Froufe H.J.C."/>
            <person name="Egas C."/>
            <person name="Albuquerque L."/>
        </authorList>
    </citation>
    <scope>NUCLEOTIDE SEQUENCE [LARGE SCALE GENOMIC DNA]</scope>
    <source>
        <strain evidence="2 3">AA-1</strain>
    </source>
</reference>
<dbReference type="InterPro" id="IPR012902">
    <property type="entry name" value="N_methyl_site"/>
</dbReference>
<accession>A0A554WYA2</accession>
<proteinExistence type="predicted"/>
<evidence type="ECO:0000313" key="2">
    <source>
        <dbReference type="EMBL" id="TSE28563.1"/>
    </source>
</evidence>
<keyword evidence="1" id="KW-1133">Transmembrane helix</keyword>
<dbReference type="NCBIfam" id="TIGR02532">
    <property type="entry name" value="IV_pilin_GFxxxE"/>
    <property type="match status" value="1"/>
</dbReference>
<dbReference type="EMBL" id="VJOL01000044">
    <property type="protein sequence ID" value="TSE28563.1"/>
    <property type="molecule type" value="Genomic_DNA"/>
</dbReference>
<gene>
    <name evidence="2" type="ORF">Tther_02028</name>
</gene>
<feature type="transmembrane region" description="Helical" evidence="1">
    <location>
        <begin position="16"/>
        <end position="37"/>
    </location>
</feature>
<dbReference type="Pfam" id="PF07963">
    <property type="entry name" value="N_methyl"/>
    <property type="match status" value="1"/>
</dbReference>
<organism evidence="2 3">
    <name type="scientific">Tepidimonas thermarum</name>
    <dbReference type="NCBI Taxonomy" id="335431"/>
    <lineage>
        <taxon>Bacteria</taxon>
        <taxon>Pseudomonadati</taxon>
        <taxon>Pseudomonadota</taxon>
        <taxon>Betaproteobacteria</taxon>
        <taxon>Burkholderiales</taxon>
        <taxon>Tepidimonas</taxon>
    </lineage>
</organism>
<sequence>MIRGHRGDVGRQRASGFTLLEALIAIAIAAMALGAMARSVGQSARTVAEVTDRQQAAMVARSVLSMGTFAEDFMATSQGQAGMWTWRVQVRPQTTVLHDVVELLPDQTVTVAHLTVEVSSPDRDAPIYVLSAWKPYRSAP</sequence>
<name>A0A554WYA2_9BURK</name>
<evidence type="ECO:0000256" key="1">
    <source>
        <dbReference type="SAM" id="Phobius"/>
    </source>
</evidence>